<comment type="catalytic activity">
    <reaction evidence="5 6">
        <text>NAD(+) + ATP = ADP + NADP(+) + H(+)</text>
        <dbReference type="Rhea" id="RHEA:18629"/>
        <dbReference type="ChEBI" id="CHEBI:15378"/>
        <dbReference type="ChEBI" id="CHEBI:30616"/>
        <dbReference type="ChEBI" id="CHEBI:57540"/>
        <dbReference type="ChEBI" id="CHEBI:58349"/>
        <dbReference type="ChEBI" id="CHEBI:456216"/>
        <dbReference type="EC" id="2.7.1.23"/>
    </reaction>
</comment>
<reference evidence="7" key="2">
    <citation type="submission" date="2024-05" db="EMBL/GenBank/DDBJ databases">
        <title>Rhodohalobacter halophilus gen. nov., sp. nov., a moderately halophilic member of the family Balneolaceae.</title>
        <authorList>
            <person name="Xia J."/>
        </authorList>
    </citation>
    <scope>NUCLEOTIDE SEQUENCE</scope>
    <source>
        <strain evidence="7">WB101</strain>
    </source>
</reference>
<dbReference type="EC" id="2.7.1.23" evidence="6"/>
<dbReference type="Pfam" id="PF01513">
    <property type="entry name" value="NAD_kinase"/>
    <property type="match status" value="1"/>
</dbReference>
<keyword evidence="1 6" id="KW-0808">Transferase</keyword>
<protein>
    <recommendedName>
        <fullName evidence="6">NAD kinase</fullName>
        <ecNumber evidence="6">2.7.1.23</ecNumber>
    </recommendedName>
    <alternativeName>
        <fullName evidence="6">ATP-dependent NAD kinase</fullName>
    </alternativeName>
</protein>
<dbReference type="GO" id="GO:0016301">
    <property type="term" value="F:kinase activity"/>
    <property type="evidence" value="ECO:0007669"/>
    <property type="project" value="UniProtKB-KW"/>
</dbReference>
<feature type="binding site" evidence="6">
    <location>
        <begin position="184"/>
        <end position="189"/>
    </location>
    <ligand>
        <name>NAD(+)</name>
        <dbReference type="ChEBI" id="CHEBI:57540"/>
    </ligand>
</feature>
<dbReference type="InterPro" id="IPR002504">
    <property type="entry name" value="NADK"/>
</dbReference>
<accession>A0ABS9KCF5</accession>
<dbReference type="Gene3D" id="3.40.50.10330">
    <property type="entry name" value="Probable inorganic polyphosphate/atp-NAD kinase, domain 1"/>
    <property type="match status" value="1"/>
</dbReference>
<dbReference type="Gene3D" id="2.60.200.30">
    <property type="entry name" value="Probable inorganic polyphosphate/atp-NAD kinase, domain 2"/>
    <property type="match status" value="1"/>
</dbReference>
<comment type="subcellular location">
    <subcellularLocation>
        <location evidence="6">Cytoplasm</location>
    </subcellularLocation>
</comment>
<dbReference type="Pfam" id="PF20143">
    <property type="entry name" value="NAD_kinase_C"/>
    <property type="match status" value="1"/>
</dbReference>
<evidence type="ECO:0000256" key="2">
    <source>
        <dbReference type="ARBA" id="ARBA00022777"/>
    </source>
</evidence>
<dbReference type="EMBL" id="JAKLWS010000007">
    <property type="protein sequence ID" value="MCG2588516.1"/>
    <property type="molecule type" value="Genomic_DNA"/>
</dbReference>
<keyword evidence="3 6" id="KW-0521">NADP</keyword>
<feature type="binding site" evidence="6">
    <location>
        <begin position="73"/>
        <end position="74"/>
    </location>
    <ligand>
        <name>NAD(+)</name>
        <dbReference type="ChEBI" id="CHEBI:57540"/>
    </ligand>
</feature>
<sequence length="289" mass="32447">MSFCIIANPEKYSIQDPLERVILWAQANGTKIFVTEQIKKQFPEIVQGQTITVVDSEQKAIQEADVIIALGGDGTMLHTAHLVKEIEKPLVGINTGKLGFMANIQPSQIEEALQSVVEKKYRLDKRQMLQAKTEEGEQFYALNEFLFSRKDTSSMIKLEVEYDGSLINHYWADGLIISSPTGSTAYNLSAGGPIIQPNTPVMVVTPINPHTLTTRPLVLPSNRPLTVRSVGTSEHILFSYDGIVQPHNSTLDIEIIQSDFSVDLIQLPEQNYFETLRNKLMWGFDKRKD</sequence>
<keyword evidence="6" id="KW-0963">Cytoplasm</keyword>
<comment type="caution">
    <text evidence="6">Lacks conserved residue(s) required for the propagation of feature annotation.</text>
</comment>
<keyword evidence="8" id="KW-1185">Reference proteome</keyword>
<dbReference type="SUPFAM" id="SSF111331">
    <property type="entry name" value="NAD kinase/diacylglycerol kinase-like"/>
    <property type="match status" value="1"/>
</dbReference>
<comment type="cofactor">
    <cofactor evidence="6">
        <name>a divalent metal cation</name>
        <dbReference type="ChEBI" id="CHEBI:60240"/>
    </cofactor>
</comment>
<proteinExistence type="inferred from homology"/>
<evidence type="ECO:0000313" key="7">
    <source>
        <dbReference type="EMBL" id="MCG2588516.1"/>
    </source>
</evidence>
<dbReference type="PANTHER" id="PTHR20275">
    <property type="entry name" value="NAD KINASE"/>
    <property type="match status" value="1"/>
</dbReference>
<comment type="similarity">
    <text evidence="6">Belongs to the NAD kinase family.</text>
</comment>
<name>A0ABS9KCF5_9BACT</name>
<evidence type="ECO:0000256" key="5">
    <source>
        <dbReference type="ARBA" id="ARBA00047925"/>
    </source>
</evidence>
<evidence type="ECO:0000256" key="6">
    <source>
        <dbReference type="HAMAP-Rule" id="MF_00361"/>
    </source>
</evidence>
<evidence type="ECO:0000313" key="8">
    <source>
        <dbReference type="Proteomes" id="UP001165366"/>
    </source>
</evidence>
<dbReference type="InterPro" id="IPR017437">
    <property type="entry name" value="ATP-NAD_kinase_PpnK-typ_C"/>
</dbReference>
<keyword evidence="6" id="KW-0547">Nucleotide-binding</keyword>
<dbReference type="InterPro" id="IPR017438">
    <property type="entry name" value="ATP-NAD_kinase_N"/>
</dbReference>
<gene>
    <name evidence="6" type="primary">nadK</name>
    <name evidence="7" type="ORF">L6773_08075</name>
</gene>
<dbReference type="HAMAP" id="MF_00361">
    <property type="entry name" value="NAD_kinase"/>
    <property type="match status" value="1"/>
</dbReference>
<comment type="caution">
    <text evidence="7">The sequence shown here is derived from an EMBL/GenBank/DDBJ whole genome shotgun (WGS) entry which is preliminary data.</text>
</comment>
<keyword evidence="2 6" id="KW-0418">Kinase</keyword>
<dbReference type="PANTHER" id="PTHR20275:SF0">
    <property type="entry name" value="NAD KINASE"/>
    <property type="match status" value="1"/>
</dbReference>
<evidence type="ECO:0000256" key="4">
    <source>
        <dbReference type="ARBA" id="ARBA00023027"/>
    </source>
</evidence>
<dbReference type="InterPro" id="IPR016064">
    <property type="entry name" value="NAD/diacylglycerol_kinase_sf"/>
</dbReference>
<dbReference type="RefSeq" id="WP_237853358.1">
    <property type="nucleotide sequence ID" value="NZ_JAKLWS010000007.1"/>
</dbReference>
<feature type="binding site" evidence="6">
    <location>
        <position position="78"/>
    </location>
    <ligand>
        <name>NAD(+)</name>
        <dbReference type="ChEBI" id="CHEBI:57540"/>
    </ligand>
</feature>
<evidence type="ECO:0000256" key="3">
    <source>
        <dbReference type="ARBA" id="ARBA00022857"/>
    </source>
</evidence>
<keyword evidence="4 6" id="KW-0520">NAD</keyword>
<evidence type="ECO:0000256" key="1">
    <source>
        <dbReference type="ARBA" id="ARBA00022679"/>
    </source>
</evidence>
<feature type="binding site" evidence="6">
    <location>
        <begin position="143"/>
        <end position="144"/>
    </location>
    <ligand>
        <name>NAD(+)</name>
        <dbReference type="ChEBI" id="CHEBI:57540"/>
    </ligand>
</feature>
<keyword evidence="6" id="KW-0067">ATP-binding</keyword>
<dbReference type="Proteomes" id="UP001165366">
    <property type="component" value="Unassembled WGS sequence"/>
</dbReference>
<organism evidence="7 8">
    <name type="scientific">Rhodohalobacter sulfatireducens</name>
    <dbReference type="NCBI Taxonomy" id="2911366"/>
    <lineage>
        <taxon>Bacteria</taxon>
        <taxon>Pseudomonadati</taxon>
        <taxon>Balneolota</taxon>
        <taxon>Balneolia</taxon>
        <taxon>Balneolales</taxon>
        <taxon>Balneolaceae</taxon>
        <taxon>Rhodohalobacter</taxon>
    </lineage>
</organism>
<feature type="active site" description="Proton acceptor" evidence="6">
    <location>
        <position position="73"/>
    </location>
</feature>
<reference evidence="7" key="1">
    <citation type="submission" date="2022-01" db="EMBL/GenBank/DDBJ databases">
        <authorList>
            <person name="Wang Y."/>
        </authorList>
    </citation>
    <scope>NUCLEOTIDE SEQUENCE</scope>
    <source>
        <strain evidence="7">WB101</strain>
    </source>
</reference>
<feature type="binding site" evidence="6">
    <location>
        <position position="173"/>
    </location>
    <ligand>
        <name>NAD(+)</name>
        <dbReference type="ChEBI" id="CHEBI:57540"/>
    </ligand>
</feature>
<comment type="function">
    <text evidence="6">Involved in the regulation of the intracellular balance of NAD and NADP, and is a key enzyme in the biosynthesis of NADP. Catalyzes specifically the phosphorylation on 2'-hydroxyl of the adenosine moiety of NAD to yield NADP.</text>
</comment>